<dbReference type="Pfam" id="PF00023">
    <property type="entry name" value="Ank"/>
    <property type="match status" value="1"/>
</dbReference>
<proteinExistence type="predicted"/>
<dbReference type="Gene3D" id="1.25.40.20">
    <property type="entry name" value="Ankyrin repeat-containing domain"/>
    <property type="match status" value="2"/>
</dbReference>
<feature type="repeat" description="ANK" evidence="1">
    <location>
        <begin position="150"/>
        <end position="182"/>
    </location>
</feature>
<accession>A0ABX2PBH0</accession>
<keyword evidence="1" id="KW-0040">ANK repeat</keyword>
<protein>
    <submittedName>
        <fullName evidence="2">Ankyrin repeat domain-containing protein</fullName>
    </submittedName>
</protein>
<name>A0ABX2PBH0_9RHOB</name>
<dbReference type="PROSITE" id="PS50297">
    <property type="entry name" value="ANK_REP_REGION"/>
    <property type="match status" value="7"/>
</dbReference>
<dbReference type="EMBL" id="JABCJD010000002">
    <property type="protein sequence ID" value="NVO26815.1"/>
    <property type="molecule type" value="Genomic_DNA"/>
</dbReference>
<feature type="repeat" description="ANK" evidence="1">
    <location>
        <begin position="218"/>
        <end position="250"/>
    </location>
</feature>
<dbReference type="InterPro" id="IPR051616">
    <property type="entry name" value="Cul2-RING_E3_ligase_SR"/>
</dbReference>
<dbReference type="SUPFAM" id="SSF48403">
    <property type="entry name" value="Ankyrin repeat"/>
    <property type="match status" value="1"/>
</dbReference>
<feature type="repeat" description="ANK" evidence="1">
    <location>
        <begin position="286"/>
        <end position="318"/>
    </location>
</feature>
<dbReference type="PANTHER" id="PTHR46224">
    <property type="entry name" value="ANKYRIN REPEAT FAMILY PROTEIN"/>
    <property type="match status" value="1"/>
</dbReference>
<feature type="repeat" description="ANK" evidence="1">
    <location>
        <begin position="184"/>
        <end position="216"/>
    </location>
</feature>
<evidence type="ECO:0000256" key="1">
    <source>
        <dbReference type="PROSITE-ProRule" id="PRU00023"/>
    </source>
</evidence>
<organism evidence="2 3">
    <name type="scientific">Donghicola mangrovi</name>
    <dbReference type="NCBI Taxonomy" id="2729614"/>
    <lineage>
        <taxon>Bacteria</taxon>
        <taxon>Pseudomonadati</taxon>
        <taxon>Pseudomonadota</taxon>
        <taxon>Alphaproteobacteria</taxon>
        <taxon>Rhodobacterales</taxon>
        <taxon>Roseobacteraceae</taxon>
        <taxon>Donghicola</taxon>
    </lineage>
</organism>
<dbReference type="InterPro" id="IPR036770">
    <property type="entry name" value="Ankyrin_rpt-contain_sf"/>
</dbReference>
<evidence type="ECO:0000313" key="2">
    <source>
        <dbReference type="EMBL" id="NVO26815.1"/>
    </source>
</evidence>
<reference evidence="2 3" key="1">
    <citation type="submission" date="2020-04" db="EMBL/GenBank/DDBJ databases">
        <title>Donghicola sp., a member of the Rhodobacteraceae family isolated from mangrove forest in Thailand.</title>
        <authorList>
            <person name="Charoenyingcharoen P."/>
            <person name="Yukphan P."/>
        </authorList>
    </citation>
    <scope>NUCLEOTIDE SEQUENCE [LARGE SCALE GENOMIC DNA]</scope>
    <source>
        <strain evidence="2 3">C2-DW-16</strain>
    </source>
</reference>
<dbReference type="PROSITE" id="PS50088">
    <property type="entry name" value="ANK_REPEAT"/>
    <property type="match status" value="7"/>
</dbReference>
<gene>
    <name evidence="2" type="ORF">HJ526_05250</name>
</gene>
<feature type="repeat" description="ANK" evidence="1">
    <location>
        <begin position="252"/>
        <end position="284"/>
    </location>
</feature>
<dbReference type="Pfam" id="PF12796">
    <property type="entry name" value="Ank_2"/>
    <property type="match status" value="2"/>
</dbReference>
<keyword evidence="3" id="KW-1185">Reference proteome</keyword>
<comment type="caution">
    <text evidence="2">The sequence shown here is derived from an EMBL/GenBank/DDBJ whole genome shotgun (WGS) entry which is preliminary data.</text>
</comment>
<sequence>MLEAINELDQALSEIFTDEIFDPVQYSQKWFRGSDERIARLAVKFSRISFGERSLEYGMHLTLLAGILQKEGKQTEAAEMLVEAVALFREFSLTEAEIVATLLGKGADPDRVIPETGTFTLLQAAHQGHTEIVATLLEKGADPDQIDPLEGTFPLLLAAQNGHAESVAALLAKGADPDQIDPLEGTFPLLLAAQNGHAESVAALLEMGADPDRVNPENGTFSLLEAAQQGHAEIVAALLEMGADPDHVNPENGTFPLLEAAYNGHVDIVVALLEKGVDPDRVNPNNGTFPLLLATQNGHVESVAALLEKGADPDQMDPKAGTFPLLLAARNGHVEAAIHLLEAGCNFDRTLPSGLSSLGAAVMCQQAQMAQLLLNCGSSREGLIEWLQLQLDELLSGAIPPAIEQEEKNEAQGPELPPTILPGDWSATGDDKLQRLALILQQLGISREQFRGMLRANSLPNVARTGADLHASASAISGGASLLAVEFLWLDPGGKFSPAILFPGCKFEDMLADLLDPPIVARLVPDDVAMLVRMALMLAEDPGYPVTDLEAFRTHNKEVLERSSFPENYWSNDRIARDGMAYLAELTIQRGDRLLRVSHRITLVPFSLGPTLREEVIARGLAPMAGFAHDGQRYLPYRVLGTLDQ</sequence>
<dbReference type="SMART" id="SM00248">
    <property type="entry name" value="ANK"/>
    <property type="match status" value="8"/>
</dbReference>
<feature type="repeat" description="ANK" evidence="1">
    <location>
        <begin position="116"/>
        <end position="148"/>
    </location>
</feature>
<dbReference type="InterPro" id="IPR002110">
    <property type="entry name" value="Ankyrin_rpt"/>
</dbReference>
<evidence type="ECO:0000313" key="3">
    <source>
        <dbReference type="Proteomes" id="UP000523601"/>
    </source>
</evidence>
<dbReference type="Proteomes" id="UP000523601">
    <property type="component" value="Unassembled WGS sequence"/>
</dbReference>
<dbReference type="PANTHER" id="PTHR46224:SF64">
    <property type="entry name" value="IQ MOTIF AND ANKYRIN REPEAT DOMAIN-CONTAINING PROTEIN 1"/>
    <property type="match status" value="1"/>
</dbReference>
<feature type="repeat" description="ANK" evidence="1">
    <location>
        <begin position="320"/>
        <end position="348"/>
    </location>
</feature>
<dbReference type="RefSeq" id="WP_176853230.1">
    <property type="nucleotide sequence ID" value="NZ_JABCJD010000002.1"/>
</dbReference>